<comment type="similarity">
    <text evidence="1">Belongs to the PhzF family.</text>
</comment>
<dbReference type="Pfam" id="PF02567">
    <property type="entry name" value="PhzC-PhzF"/>
    <property type="match status" value="1"/>
</dbReference>
<dbReference type="EMBL" id="CAJNBH010000014">
    <property type="protein sequence ID" value="CAE6787977.1"/>
    <property type="molecule type" value="Genomic_DNA"/>
</dbReference>
<keyword evidence="2" id="KW-0413">Isomerase</keyword>
<dbReference type="PIRSF" id="PIRSF016184">
    <property type="entry name" value="PhzC_PhzF"/>
    <property type="match status" value="1"/>
</dbReference>
<dbReference type="RefSeq" id="WP_200659457.1">
    <property type="nucleotide sequence ID" value="NZ_CAJNBH010000014.1"/>
</dbReference>
<keyword evidence="4" id="KW-1185">Reference proteome</keyword>
<dbReference type="NCBIfam" id="TIGR00654">
    <property type="entry name" value="PhzF_family"/>
    <property type="match status" value="1"/>
</dbReference>
<evidence type="ECO:0000256" key="2">
    <source>
        <dbReference type="ARBA" id="ARBA00023235"/>
    </source>
</evidence>
<dbReference type="SUPFAM" id="SSF54506">
    <property type="entry name" value="Diaminopimelate epimerase-like"/>
    <property type="match status" value="1"/>
</dbReference>
<sequence>MDNEITLPIWQVDAFSSKIFGGNPAAVVALSGTWLPDSLMQAIAAENNLSETAFVRLGEYPVPLRWFTPRCEVPLCGHATLATIAVMHQVLGHVETGSTTEIASASGILRVRANRKNYVLDFPSRPTVPTGTPKAQLECVLDCEISEVWESVDRYVCVFGSEAEVRDVNVNVSQASTLPLPGLIATAIGSDCDFVSRYFAPAKGVLEDPVTGTSHCTLAPFWGRRFGKTQLRARQLSDRGGEIHCSLVDDRVRLTGECRIYLQGSITVPVLG</sequence>
<dbReference type="Gene3D" id="3.10.310.10">
    <property type="entry name" value="Diaminopimelate Epimerase, Chain A, domain 1"/>
    <property type="match status" value="2"/>
</dbReference>
<reference evidence="3 4" key="1">
    <citation type="submission" date="2021-02" db="EMBL/GenBank/DDBJ databases">
        <authorList>
            <person name="Vanwijnsberghe S."/>
        </authorList>
    </citation>
    <scope>NUCLEOTIDE SEQUENCE [LARGE SCALE GENOMIC DNA]</scope>
    <source>
        <strain evidence="3 4">R-69776</strain>
    </source>
</reference>
<gene>
    <name evidence="3" type="ORF">R69776_04620</name>
</gene>
<evidence type="ECO:0008006" key="5">
    <source>
        <dbReference type="Google" id="ProtNLM"/>
    </source>
</evidence>
<evidence type="ECO:0000256" key="1">
    <source>
        <dbReference type="ARBA" id="ARBA00008270"/>
    </source>
</evidence>
<proteinExistence type="inferred from homology"/>
<dbReference type="PANTHER" id="PTHR13774">
    <property type="entry name" value="PHENAZINE BIOSYNTHESIS PROTEIN"/>
    <property type="match status" value="1"/>
</dbReference>
<dbReference type="PANTHER" id="PTHR13774:SF17">
    <property type="entry name" value="PHENAZINE BIOSYNTHESIS-LIKE DOMAIN-CONTAINING PROTEIN"/>
    <property type="match status" value="1"/>
</dbReference>
<accession>A0ABM8S499</accession>
<name>A0ABM8S499_9BURK</name>
<evidence type="ECO:0000313" key="4">
    <source>
        <dbReference type="Proteomes" id="UP000673821"/>
    </source>
</evidence>
<evidence type="ECO:0000313" key="3">
    <source>
        <dbReference type="EMBL" id="CAE6787977.1"/>
    </source>
</evidence>
<dbReference type="InterPro" id="IPR003719">
    <property type="entry name" value="Phenazine_PhzF-like"/>
</dbReference>
<organism evidence="3 4">
    <name type="scientific">Paraburkholderia nemoris</name>
    <dbReference type="NCBI Taxonomy" id="2793076"/>
    <lineage>
        <taxon>Bacteria</taxon>
        <taxon>Pseudomonadati</taxon>
        <taxon>Pseudomonadota</taxon>
        <taxon>Betaproteobacteria</taxon>
        <taxon>Burkholderiales</taxon>
        <taxon>Burkholderiaceae</taxon>
        <taxon>Paraburkholderia</taxon>
    </lineage>
</organism>
<comment type="caution">
    <text evidence="3">The sequence shown here is derived from an EMBL/GenBank/DDBJ whole genome shotgun (WGS) entry which is preliminary data.</text>
</comment>
<dbReference type="Proteomes" id="UP000673821">
    <property type="component" value="Unassembled WGS sequence"/>
</dbReference>
<protein>
    <recommendedName>
        <fullName evidence="5">PhzF family phenazine biosynthesis protein</fullName>
    </recommendedName>
</protein>